<protein>
    <submittedName>
        <fullName evidence="2">Uncharacterized protein</fullName>
    </submittedName>
</protein>
<feature type="compositionally biased region" description="Polar residues" evidence="1">
    <location>
        <begin position="129"/>
        <end position="142"/>
    </location>
</feature>
<feature type="compositionally biased region" description="Low complexity" evidence="1">
    <location>
        <begin position="215"/>
        <end position="224"/>
    </location>
</feature>
<dbReference type="Proteomes" id="UP001189429">
    <property type="component" value="Unassembled WGS sequence"/>
</dbReference>
<name>A0ABN9RJQ1_9DINO</name>
<proteinExistence type="predicted"/>
<keyword evidence="3" id="KW-1185">Reference proteome</keyword>
<comment type="caution">
    <text evidence="2">The sequence shown here is derived from an EMBL/GenBank/DDBJ whole genome shotgun (WGS) entry which is preliminary data.</text>
</comment>
<dbReference type="EMBL" id="CAUYUJ010006925">
    <property type="protein sequence ID" value="CAK0819069.1"/>
    <property type="molecule type" value="Genomic_DNA"/>
</dbReference>
<feature type="compositionally biased region" description="Basic residues" evidence="1">
    <location>
        <begin position="113"/>
        <end position="126"/>
    </location>
</feature>
<sequence>MATVDGRSRMEALAPLVRAAVAGAAEGGGGRHLVAAAAAAAIRAGVTLLEAPLETAVDKDVAVREALARPRLRIQVAAGLEGSEPRASGNWALHNDFGKGADAAPDSPQEAKRRARGPRKRGRRRVGSAMSTDSSEKVGTSHTADELSEQANAGSTGAVKDNDVGDDMTLGHVVVELCTEKAFVGLNTTSDQELVDRPMEPDAKLESAWRRTSPRRPSSCTPRQRPSRRSRTTWPRP</sequence>
<organism evidence="2 3">
    <name type="scientific">Prorocentrum cordatum</name>
    <dbReference type="NCBI Taxonomy" id="2364126"/>
    <lineage>
        <taxon>Eukaryota</taxon>
        <taxon>Sar</taxon>
        <taxon>Alveolata</taxon>
        <taxon>Dinophyceae</taxon>
        <taxon>Prorocentrales</taxon>
        <taxon>Prorocentraceae</taxon>
        <taxon>Prorocentrum</taxon>
    </lineage>
</organism>
<accession>A0ABN9RJQ1</accession>
<feature type="region of interest" description="Disordered" evidence="1">
    <location>
        <begin position="193"/>
        <end position="237"/>
    </location>
</feature>
<feature type="compositionally biased region" description="Basic and acidic residues" evidence="1">
    <location>
        <begin position="194"/>
        <end position="209"/>
    </location>
</feature>
<evidence type="ECO:0000256" key="1">
    <source>
        <dbReference type="SAM" id="MobiDB-lite"/>
    </source>
</evidence>
<reference evidence="2" key="1">
    <citation type="submission" date="2023-10" db="EMBL/GenBank/DDBJ databases">
        <authorList>
            <person name="Chen Y."/>
            <person name="Shah S."/>
            <person name="Dougan E. K."/>
            <person name="Thang M."/>
            <person name="Chan C."/>
        </authorList>
    </citation>
    <scope>NUCLEOTIDE SEQUENCE [LARGE SCALE GENOMIC DNA]</scope>
</reference>
<evidence type="ECO:0000313" key="2">
    <source>
        <dbReference type="EMBL" id="CAK0819069.1"/>
    </source>
</evidence>
<evidence type="ECO:0000313" key="3">
    <source>
        <dbReference type="Proteomes" id="UP001189429"/>
    </source>
</evidence>
<gene>
    <name evidence="2" type="ORF">PCOR1329_LOCUS21156</name>
</gene>
<feature type="region of interest" description="Disordered" evidence="1">
    <location>
        <begin position="81"/>
        <end position="160"/>
    </location>
</feature>